<feature type="compositionally biased region" description="Basic residues" evidence="1">
    <location>
        <begin position="97"/>
        <end position="110"/>
    </location>
</feature>
<name>A0A178MQN6_9PROT</name>
<evidence type="ECO:0000256" key="1">
    <source>
        <dbReference type="SAM" id="MobiDB-lite"/>
    </source>
</evidence>
<dbReference type="EMBL" id="LWQT01000055">
    <property type="protein sequence ID" value="OAN50385.1"/>
    <property type="molecule type" value="Genomic_DNA"/>
</dbReference>
<protein>
    <submittedName>
        <fullName evidence="3">Uncharacterized protein</fullName>
    </submittedName>
</protein>
<evidence type="ECO:0000256" key="2">
    <source>
        <dbReference type="SAM" id="Phobius"/>
    </source>
</evidence>
<keyword evidence="2" id="KW-1133">Transmembrane helix</keyword>
<keyword evidence="4" id="KW-1185">Reference proteome</keyword>
<evidence type="ECO:0000313" key="4">
    <source>
        <dbReference type="Proteomes" id="UP000078428"/>
    </source>
</evidence>
<dbReference type="AlphaFoldDB" id="A0A178MQN6"/>
<feature type="region of interest" description="Disordered" evidence="1">
    <location>
        <begin position="81"/>
        <end position="110"/>
    </location>
</feature>
<keyword evidence="2" id="KW-0812">Transmembrane</keyword>
<feature type="compositionally biased region" description="Polar residues" evidence="1">
    <location>
        <begin position="10"/>
        <end position="26"/>
    </location>
</feature>
<reference evidence="3 4" key="1">
    <citation type="submission" date="2016-04" db="EMBL/GenBank/DDBJ databases">
        <title>Draft genome sequence of freshwater magnetotactic bacteria Magnetospirillum marisnigri SP-1 and Magnetospirillum moscoviense BB-1.</title>
        <authorList>
            <person name="Koziaeva V."/>
            <person name="Dziuba M.V."/>
            <person name="Ivanov T.M."/>
            <person name="Kuznetsov B."/>
            <person name="Grouzdev D.S."/>
        </authorList>
    </citation>
    <scope>NUCLEOTIDE SEQUENCE [LARGE SCALE GENOMIC DNA]</scope>
    <source>
        <strain evidence="3 4">SP-1</strain>
    </source>
</reference>
<feature type="transmembrane region" description="Helical" evidence="2">
    <location>
        <begin position="55"/>
        <end position="76"/>
    </location>
</feature>
<gene>
    <name evidence="3" type="ORF">A6A04_02750</name>
</gene>
<feature type="region of interest" description="Disordered" evidence="1">
    <location>
        <begin position="1"/>
        <end position="30"/>
    </location>
</feature>
<comment type="caution">
    <text evidence="3">The sequence shown here is derived from an EMBL/GenBank/DDBJ whole genome shotgun (WGS) entry which is preliminary data.</text>
</comment>
<dbReference type="STRING" id="1285242.A6A04_02750"/>
<organism evidence="3 4">
    <name type="scientific">Paramagnetospirillum marisnigri</name>
    <dbReference type="NCBI Taxonomy" id="1285242"/>
    <lineage>
        <taxon>Bacteria</taxon>
        <taxon>Pseudomonadati</taxon>
        <taxon>Pseudomonadota</taxon>
        <taxon>Alphaproteobacteria</taxon>
        <taxon>Rhodospirillales</taxon>
        <taxon>Magnetospirillaceae</taxon>
        <taxon>Paramagnetospirillum</taxon>
    </lineage>
</organism>
<sequence>MTWAGLDQFGNLSDSDIENHSSTSVQERLKDCSGTYKQRYECKENIVIKSTNNTFYAMFGRLAIVVVPPIILATALHMLTRRRSDDDGPNDDLLQEHHRRHHRRRSSGRH</sequence>
<accession>A0A178MQN6</accession>
<proteinExistence type="predicted"/>
<keyword evidence="2" id="KW-0472">Membrane</keyword>
<dbReference type="Proteomes" id="UP000078428">
    <property type="component" value="Unassembled WGS sequence"/>
</dbReference>
<dbReference type="OrthoDB" id="7365270at2"/>
<evidence type="ECO:0000313" key="3">
    <source>
        <dbReference type="EMBL" id="OAN50385.1"/>
    </source>
</evidence>